<evidence type="ECO:0000256" key="4">
    <source>
        <dbReference type="ARBA" id="ARBA00023136"/>
    </source>
</evidence>
<dbReference type="AlphaFoldDB" id="A0A6J7IRL0"/>
<evidence type="ECO:0000256" key="3">
    <source>
        <dbReference type="ARBA" id="ARBA00022989"/>
    </source>
</evidence>
<dbReference type="PANTHER" id="PTHR14948:SF25">
    <property type="entry name" value="DUF4190 DOMAIN-CONTAINING PROTEIN"/>
    <property type="match status" value="1"/>
</dbReference>
<dbReference type="Pfam" id="PF04505">
    <property type="entry name" value="CD225"/>
    <property type="match status" value="1"/>
</dbReference>
<feature type="compositionally biased region" description="Pro residues" evidence="5">
    <location>
        <begin position="1"/>
        <end position="22"/>
    </location>
</feature>
<evidence type="ECO:0000256" key="5">
    <source>
        <dbReference type="SAM" id="MobiDB-lite"/>
    </source>
</evidence>
<name>A0A6J7IRL0_9ZZZZ</name>
<evidence type="ECO:0000313" key="7">
    <source>
        <dbReference type="EMBL" id="CAB4933923.1"/>
    </source>
</evidence>
<accession>A0A6J7IRL0</accession>
<dbReference type="EMBL" id="CAFBMR010000174">
    <property type="protein sequence ID" value="CAB4933923.1"/>
    <property type="molecule type" value="Genomic_DNA"/>
</dbReference>
<evidence type="ECO:0000256" key="6">
    <source>
        <dbReference type="SAM" id="Phobius"/>
    </source>
</evidence>
<organism evidence="7">
    <name type="scientific">freshwater metagenome</name>
    <dbReference type="NCBI Taxonomy" id="449393"/>
    <lineage>
        <taxon>unclassified sequences</taxon>
        <taxon>metagenomes</taxon>
        <taxon>ecological metagenomes</taxon>
    </lineage>
</organism>
<reference evidence="7" key="1">
    <citation type="submission" date="2020-05" db="EMBL/GenBank/DDBJ databases">
        <authorList>
            <person name="Chiriac C."/>
            <person name="Salcher M."/>
            <person name="Ghai R."/>
            <person name="Kavagutti S V."/>
        </authorList>
    </citation>
    <scope>NUCLEOTIDE SEQUENCE</scope>
</reference>
<feature type="region of interest" description="Disordered" evidence="5">
    <location>
        <begin position="1"/>
        <end position="29"/>
    </location>
</feature>
<comment type="subcellular location">
    <subcellularLocation>
        <location evidence="1">Membrane</location>
    </subcellularLocation>
</comment>
<keyword evidence="2 6" id="KW-0812">Transmembrane</keyword>
<sequence>MSDMTPPPPPPPSGPPVPPPMPGGAAGRPAGAPKDYFVLAIVGTILGACGCITLVTGILGIVNANKVRQCIASGDMAGAERASNTAKIFVIITWALLILSWIVWIILAATGRFSTS</sequence>
<evidence type="ECO:0000256" key="1">
    <source>
        <dbReference type="ARBA" id="ARBA00004370"/>
    </source>
</evidence>
<gene>
    <name evidence="7" type="ORF">UFOPK3610_02085</name>
</gene>
<dbReference type="GO" id="GO:0016020">
    <property type="term" value="C:membrane"/>
    <property type="evidence" value="ECO:0007669"/>
    <property type="project" value="UniProtKB-SubCell"/>
</dbReference>
<feature type="transmembrane region" description="Helical" evidence="6">
    <location>
        <begin position="85"/>
        <end position="107"/>
    </location>
</feature>
<evidence type="ECO:0000256" key="2">
    <source>
        <dbReference type="ARBA" id="ARBA00022692"/>
    </source>
</evidence>
<dbReference type="PANTHER" id="PTHR14948">
    <property type="entry name" value="NG5"/>
    <property type="match status" value="1"/>
</dbReference>
<protein>
    <submittedName>
        <fullName evidence="7">Unannotated protein</fullName>
    </submittedName>
</protein>
<proteinExistence type="predicted"/>
<feature type="transmembrane region" description="Helical" evidence="6">
    <location>
        <begin position="36"/>
        <end position="64"/>
    </location>
</feature>
<dbReference type="InterPro" id="IPR051423">
    <property type="entry name" value="CD225/Dispanin"/>
</dbReference>
<keyword evidence="3 6" id="KW-1133">Transmembrane helix</keyword>
<dbReference type="InterPro" id="IPR007593">
    <property type="entry name" value="CD225/Dispanin_fam"/>
</dbReference>
<keyword evidence="4 6" id="KW-0472">Membrane</keyword>